<accession>A0ABS3TKG8</accession>
<organism evidence="2 3">
    <name type="scientific">Hymenobacter defluvii</name>
    <dbReference type="NCBI Taxonomy" id="2054411"/>
    <lineage>
        <taxon>Bacteria</taxon>
        <taxon>Pseudomonadati</taxon>
        <taxon>Bacteroidota</taxon>
        <taxon>Cytophagia</taxon>
        <taxon>Cytophagales</taxon>
        <taxon>Hymenobacteraceae</taxon>
        <taxon>Hymenobacter</taxon>
    </lineage>
</organism>
<sequence length="98" mass="10624">MSFICNHCGETWDKHPATQVACPDCKAKVGSPCVRPSGHTLMYGEVHIAREQVAVDTGLLSKTCPNAPRPPVTPTATVVERKTPKVSPKQPTEQLTLF</sequence>
<feature type="domain" description="DNA-binding phage zinc finger" evidence="1">
    <location>
        <begin position="15"/>
        <end position="54"/>
    </location>
</feature>
<evidence type="ECO:0000313" key="2">
    <source>
        <dbReference type="EMBL" id="MBO3273104.1"/>
    </source>
</evidence>
<name>A0ABS3TKG8_9BACT</name>
<dbReference type="InterPro" id="IPR056911">
    <property type="entry name" value="Phage_Znf_bind_put"/>
</dbReference>
<dbReference type="Pfam" id="PF24623">
    <property type="entry name" value="Phage_zn_bind_8"/>
    <property type="match status" value="1"/>
</dbReference>
<dbReference type="EMBL" id="JAGETX010000024">
    <property type="protein sequence ID" value="MBO3273104.1"/>
    <property type="molecule type" value="Genomic_DNA"/>
</dbReference>
<dbReference type="RefSeq" id="WP_432207222.1">
    <property type="nucleotide sequence ID" value="NZ_JAGETX010000024.1"/>
</dbReference>
<protein>
    <recommendedName>
        <fullName evidence="1">DNA-binding phage zinc finger domain-containing protein</fullName>
    </recommendedName>
</protein>
<proteinExistence type="predicted"/>
<comment type="caution">
    <text evidence="2">The sequence shown here is derived from an EMBL/GenBank/DDBJ whole genome shotgun (WGS) entry which is preliminary data.</text>
</comment>
<reference evidence="2 3" key="1">
    <citation type="submission" date="2021-03" db="EMBL/GenBank/DDBJ databases">
        <authorList>
            <person name="Kim M.K."/>
        </authorList>
    </citation>
    <scope>NUCLEOTIDE SEQUENCE [LARGE SCALE GENOMIC DNA]</scope>
    <source>
        <strain evidence="2 3">BT507</strain>
    </source>
</reference>
<evidence type="ECO:0000259" key="1">
    <source>
        <dbReference type="Pfam" id="PF24623"/>
    </source>
</evidence>
<evidence type="ECO:0000313" key="3">
    <source>
        <dbReference type="Proteomes" id="UP000670527"/>
    </source>
</evidence>
<gene>
    <name evidence="2" type="ORF">J4D97_20810</name>
</gene>
<keyword evidence="3" id="KW-1185">Reference proteome</keyword>
<dbReference type="Proteomes" id="UP000670527">
    <property type="component" value="Unassembled WGS sequence"/>
</dbReference>